<dbReference type="FunFam" id="3.30.40.10:FF:000077">
    <property type="entry name" value="E3 ubiquitin-protein ligase SH3RF1 isoform X1"/>
    <property type="match status" value="1"/>
</dbReference>
<reference evidence="13" key="1">
    <citation type="journal article" date="2002" name="Science">
        <title>The draft genome of Ciona intestinalis: insights into chordate and vertebrate origins.</title>
        <authorList>
            <person name="Dehal P."/>
            <person name="Satou Y."/>
            <person name="Campbell R.K."/>
            <person name="Chapman J."/>
            <person name="Degnan B."/>
            <person name="De Tomaso A."/>
            <person name="Davidson B."/>
            <person name="Di Gregorio A."/>
            <person name="Gelpke M."/>
            <person name="Goodstein D.M."/>
            <person name="Harafuji N."/>
            <person name="Hastings K.E."/>
            <person name="Ho I."/>
            <person name="Hotta K."/>
            <person name="Huang W."/>
            <person name="Kawashima T."/>
            <person name="Lemaire P."/>
            <person name="Martinez D."/>
            <person name="Meinertzhagen I.A."/>
            <person name="Necula S."/>
            <person name="Nonaka M."/>
            <person name="Putnam N."/>
            <person name="Rash S."/>
            <person name="Saiga H."/>
            <person name="Satake M."/>
            <person name="Terry A."/>
            <person name="Yamada L."/>
            <person name="Wang H.G."/>
            <person name="Awazu S."/>
            <person name="Azumi K."/>
            <person name="Boore J."/>
            <person name="Branno M."/>
            <person name="Chin-Bow S."/>
            <person name="DeSantis R."/>
            <person name="Doyle S."/>
            <person name="Francino P."/>
            <person name="Keys D.N."/>
            <person name="Haga S."/>
            <person name="Hayashi H."/>
            <person name="Hino K."/>
            <person name="Imai K.S."/>
            <person name="Inaba K."/>
            <person name="Kano S."/>
            <person name="Kobayashi K."/>
            <person name="Kobayashi M."/>
            <person name="Lee B.I."/>
            <person name="Makabe K.W."/>
            <person name="Manohar C."/>
            <person name="Matassi G."/>
            <person name="Medina M."/>
            <person name="Mochizuki Y."/>
            <person name="Mount S."/>
            <person name="Morishita T."/>
            <person name="Miura S."/>
            <person name="Nakayama A."/>
            <person name="Nishizaka S."/>
            <person name="Nomoto H."/>
            <person name="Ohta F."/>
            <person name="Oishi K."/>
            <person name="Rigoutsos I."/>
            <person name="Sano M."/>
            <person name="Sasaki A."/>
            <person name="Sasakura Y."/>
            <person name="Shoguchi E."/>
            <person name="Shin-i T."/>
            <person name="Spagnuolo A."/>
            <person name="Stainier D."/>
            <person name="Suzuki M.M."/>
            <person name="Tassy O."/>
            <person name="Takatori N."/>
            <person name="Tokuoka M."/>
            <person name="Yagi K."/>
            <person name="Yoshizaki F."/>
            <person name="Wada S."/>
            <person name="Zhang C."/>
            <person name="Hyatt P.D."/>
            <person name="Larimer F."/>
            <person name="Detter C."/>
            <person name="Doggett N."/>
            <person name="Glavina T."/>
            <person name="Hawkins T."/>
            <person name="Richardson P."/>
            <person name="Lucas S."/>
            <person name="Kohara Y."/>
            <person name="Levine M."/>
            <person name="Satoh N."/>
            <person name="Rokhsar D.S."/>
        </authorList>
    </citation>
    <scope>NUCLEOTIDE SEQUENCE [LARGE SCALE GENOMIC DNA]</scope>
</reference>
<dbReference type="SMART" id="SM00184">
    <property type="entry name" value="RING"/>
    <property type="match status" value="1"/>
</dbReference>
<reference evidence="12" key="4">
    <citation type="submission" date="2025-09" db="UniProtKB">
        <authorList>
            <consortium name="Ensembl"/>
        </authorList>
    </citation>
    <scope>IDENTIFICATION</scope>
</reference>
<keyword evidence="2 8" id="KW-0728">SH3 domain</keyword>
<keyword evidence="3" id="KW-0479">Metal-binding</keyword>
<evidence type="ECO:0000259" key="10">
    <source>
        <dbReference type="PROSITE" id="PS50002"/>
    </source>
</evidence>
<dbReference type="PANTHER" id="PTHR14167:SF51">
    <property type="entry name" value="RING-TYPE E3 UBIQUITIN TRANSFERASE"/>
    <property type="match status" value="1"/>
</dbReference>
<dbReference type="Ensembl" id="ENSCINT00000027084.2">
    <property type="protein sequence ID" value="ENSCINP00000026838.2"/>
    <property type="gene ID" value="ENSCING00000014969.2"/>
</dbReference>
<dbReference type="PANTHER" id="PTHR14167">
    <property type="entry name" value="SH3 DOMAIN-CONTAINING"/>
    <property type="match status" value="1"/>
</dbReference>
<dbReference type="PROSITE" id="PS50089">
    <property type="entry name" value="ZF_RING_2"/>
    <property type="match status" value="1"/>
</dbReference>
<dbReference type="Pfam" id="PF00097">
    <property type="entry name" value="zf-C3HC4"/>
    <property type="match status" value="1"/>
</dbReference>
<dbReference type="InterPro" id="IPR036028">
    <property type="entry name" value="SH3-like_dom_sf"/>
</dbReference>
<dbReference type="InterPro" id="IPR018957">
    <property type="entry name" value="Znf_C3HC4_RING-type"/>
</dbReference>
<evidence type="ECO:0000256" key="5">
    <source>
        <dbReference type="ARBA" id="ARBA00022833"/>
    </source>
</evidence>
<evidence type="ECO:0000256" key="4">
    <source>
        <dbReference type="ARBA" id="ARBA00022771"/>
    </source>
</evidence>
<name>F6UW73_CIOIN</name>
<dbReference type="STRING" id="7719.ENSCINP00000026838"/>
<protein>
    <submittedName>
        <fullName evidence="12">Uncharacterized protein</fullName>
    </submittedName>
</protein>
<evidence type="ECO:0000256" key="3">
    <source>
        <dbReference type="ARBA" id="ARBA00022723"/>
    </source>
</evidence>
<dbReference type="PROSITE" id="PS50002">
    <property type="entry name" value="SH3"/>
    <property type="match status" value="2"/>
</dbReference>
<evidence type="ECO:0000313" key="13">
    <source>
        <dbReference type="Proteomes" id="UP000008144"/>
    </source>
</evidence>
<dbReference type="HOGENOM" id="CLU_015769_3_0_1"/>
<dbReference type="SMART" id="SM00326">
    <property type="entry name" value="SH3"/>
    <property type="match status" value="2"/>
</dbReference>
<dbReference type="CDD" id="cd11786">
    <property type="entry name" value="SH3_SH3RF_1"/>
    <property type="match status" value="1"/>
</dbReference>
<dbReference type="OMA" id="HARAIHN"/>
<reference evidence="12" key="3">
    <citation type="submission" date="2025-08" db="UniProtKB">
        <authorList>
            <consortium name="Ensembl"/>
        </authorList>
    </citation>
    <scope>IDENTIFICATION</scope>
</reference>
<dbReference type="GeneTree" id="ENSGT00940000166892"/>
<dbReference type="PRINTS" id="PR00452">
    <property type="entry name" value="SH3DOMAIN"/>
</dbReference>
<evidence type="ECO:0000256" key="1">
    <source>
        <dbReference type="ARBA" id="ARBA00008649"/>
    </source>
</evidence>
<dbReference type="PROSITE" id="PS00518">
    <property type="entry name" value="ZF_RING_1"/>
    <property type="match status" value="1"/>
</dbReference>
<sequence>MNSEFINDLLECSVCLKPLDQQNKVLPCQHTFCKSCLFSIVRSHKELRCPECRVLVKQKVDDLPANILLIRLLDGIKSQESNKPQQPAEKTEFRRHSGILTSSIPASGGAKDGGNGEGGRIPTQSRPHARAIHNYDSQVPSDLSFKKGDLIMLIKKIDENWTSGECHGKMGVFPTNYVEIIHPLPTERPYCFALYDFESSDAEKDRDCLTFSKNEKILVIRRVDENWVEGMLRDKIGIFPLSFVKLSEEARKLFEDLHISDPHPGSKNDGDGKDKGTLGAAARKILSSKPGYKSNKKRHSF</sequence>
<dbReference type="SUPFAM" id="SSF57850">
    <property type="entry name" value="RING/U-box"/>
    <property type="match status" value="1"/>
</dbReference>
<feature type="compositionally biased region" description="Gly residues" evidence="9">
    <location>
        <begin position="110"/>
        <end position="119"/>
    </location>
</feature>
<dbReference type="InterPro" id="IPR050384">
    <property type="entry name" value="Endophilin_SH3RF"/>
</dbReference>
<keyword evidence="13" id="KW-1185">Reference proteome</keyword>
<dbReference type="Pfam" id="PF00018">
    <property type="entry name" value="SH3_1"/>
    <property type="match status" value="1"/>
</dbReference>
<keyword evidence="5" id="KW-0862">Zinc</keyword>
<proteinExistence type="inferred from homology"/>
<dbReference type="InterPro" id="IPR001452">
    <property type="entry name" value="SH3_domain"/>
</dbReference>
<dbReference type="InterPro" id="IPR028502">
    <property type="entry name" value="SH3RF3_RING-HC_Zfn"/>
</dbReference>
<organism evidence="12 13">
    <name type="scientific">Ciona intestinalis</name>
    <name type="common">Transparent sea squirt</name>
    <name type="synonym">Ascidia intestinalis</name>
    <dbReference type="NCBI Taxonomy" id="7719"/>
    <lineage>
        <taxon>Eukaryota</taxon>
        <taxon>Metazoa</taxon>
        <taxon>Chordata</taxon>
        <taxon>Tunicata</taxon>
        <taxon>Ascidiacea</taxon>
        <taxon>Phlebobranchia</taxon>
        <taxon>Cionidae</taxon>
        <taxon>Ciona</taxon>
    </lineage>
</organism>
<keyword evidence="4 7" id="KW-0863">Zinc-finger</keyword>
<dbReference type="Gene3D" id="2.30.30.40">
    <property type="entry name" value="SH3 Domains"/>
    <property type="match status" value="2"/>
</dbReference>
<feature type="domain" description="SH3" evidence="10">
    <location>
        <begin position="186"/>
        <end position="249"/>
    </location>
</feature>
<evidence type="ECO:0000259" key="11">
    <source>
        <dbReference type="PROSITE" id="PS50089"/>
    </source>
</evidence>
<accession>F6UW73</accession>
<dbReference type="EMBL" id="EAAA01001147">
    <property type="status" value="NOT_ANNOTATED_CDS"/>
    <property type="molecule type" value="Genomic_DNA"/>
</dbReference>
<feature type="domain" description="SH3" evidence="10">
    <location>
        <begin position="124"/>
        <end position="183"/>
    </location>
</feature>
<keyword evidence="6" id="KW-0832">Ubl conjugation</keyword>
<dbReference type="Proteomes" id="UP000008144">
    <property type="component" value="Chromosome 14"/>
</dbReference>
<dbReference type="Gene3D" id="3.30.40.10">
    <property type="entry name" value="Zinc/RING finger domain, C3HC4 (zinc finger)"/>
    <property type="match status" value="1"/>
</dbReference>
<evidence type="ECO:0000313" key="12">
    <source>
        <dbReference type="Ensembl" id="ENSCINP00000026838.2"/>
    </source>
</evidence>
<dbReference type="InterPro" id="IPR017907">
    <property type="entry name" value="Znf_RING_CS"/>
</dbReference>
<evidence type="ECO:0000256" key="2">
    <source>
        <dbReference type="ARBA" id="ARBA00022443"/>
    </source>
</evidence>
<dbReference type="Pfam" id="PF07653">
    <property type="entry name" value="SH3_2"/>
    <property type="match status" value="1"/>
</dbReference>
<dbReference type="AlphaFoldDB" id="F6UW73"/>
<dbReference type="CDD" id="cd16750">
    <property type="entry name" value="RING-HC_SH3RF3"/>
    <property type="match status" value="1"/>
</dbReference>
<dbReference type="SUPFAM" id="SSF50044">
    <property type="entry name" value="SH3-domain"/>
    <property type="match status" value="2"/>
</dbReference>
<dbReference type="InterPro" id="IPR013083">
    <property type="entry name" value="Znf_RING/FYVE/PHD"/>
</dbReference>
<dbReference type="InParanoid" id="F6UW73"/>
<dbReference type="FunFam" id="2.30.30.40:FF:000072">
    <property type="entry name" value="Unconventional Myosin IB"/>
    <property type="match status" value="1"/>
</dbReference>
<feature type="region of interest" description="Disordered" evidence="9">
    <location>
        <begin position="101"/>
        <end position="129"/>
    </location>
</feature>
<feature type="compositionally biased region" description="Basic and acidic residues" evidence="9">
    <location>
        <begin position="258"/>
        <end position="276"/>
    </location>
</feature>
<dbReference type="CDD" id="cd11787">
    <property type="entry name" value="SH3_SH3RF_2"/>
    <property type="match status" value="1"/>
</dbReference>
<feature type="domain" description="RING-type" evidence="11">
    <location>
        <begin position="12"/>
        <end position="53"/>
    </location>
</feature>
<comment type="similarity">
    <text evidence="1">Belongs to the SH3RF family.</text>
</comment>
<feature type="region of interest" description="Disordered" evidence="9">
    <location>
        <begin position="258"/>
        <end position="280"/>
    </location>
</feature>
<dbReference type="GO" id="GO:0008270">
    <property type="term" value="F:zinc ion binding"/>
    <property type="evidence" value="ECO:0007669"/>
    <property type="project" value="UniProtKB-KW"/>
</dbReference>
<evidence type="ECO:0000256" key="8">
    <source>
        <dbReference type="PROSITE-ProRule" id="PRU00192"/>
    </source>
</evidence>
<evidence type="ECO:0000256" key="9">
    <source>
        <dbReference type="SAM" id="MobiDB-lite"/>
    </source>
</evidence>
<dbReference type="PRINTS" id="PR00499">
    <property type="entry name" value="P67PHOX"/>
</dbReference>
<reference evidence="12" key="2">
    <citation type="journal article" date="2008" name="Genome Biol.">
        <title>Improved genome assembly and evidence-based global gene model set for the chordate Ciona intestinalis: new insight into intron and operon populations.</title>
        <authorList>
            <person name="Satou Y."/>
            <person name="Mineta K."/>
            <person name="Ogasawara M."/>
            <person name="Sasakura Y."/>
            <person name="Shoguchi E."/>
            <person name="Ueno K."/>
            <person name="Yamada L."/>
            <person name="Matsumoto J."/>
            <person name="Wasserscheid J."/>
            <person name="Dewar K."/>
            <person name="Wiley G.B."/>
            <person name="Macmil S.L."/>
            <person name="Roe B.A."/>
            <person name="Zeller R.W."/>
            <person name="Hastings K.E."/>
            <person name="Lemaire P."/>
            <person name="Lindquist E."/>
            <person name="Endo T."/>
            <person name="Hotta K."/>
            <person name="Inaba K."/>
        </authorList>
    </citation>
    <scope>NUCLEOTIDE SEQUENCE [LARGE SCALE GENOMIC DNA]</scope>
    <source>
        <strain evidence="12">wild type</strain>
    </source>
</reference>
<dbReference type="InterPro" id="IPR001841">
    <property type="entry name" value="Znf_RING"/>
</dbReference>
<evidence type="ECO:0000256" key="6">
    <source>
        <dbReference type="ARBA" id="ARBA00022843"/>
    </source>
</evidence>
<evidence type="ECO:0000256" key="7">
    <source>
        <dbReference type="PROSITE-ProRule" id="PRU00175"/>
    </source>
</evidence>